<reference evidence="2 3" key="1">
    <citation type="submission" date="2015-07" db="EMBL/GenBank/DDBJ databases">
        <title>The genome of the fungus Escovopsis weberi, a specialized disease agent of ant agriculture.</title>
        <authorList>
            <person name="de Man T.J."/>
            <person name="Stajich J.E."/>
            <person name="Kubicek C.P."/>
            <person name="Chenthamara K."/>
            <person name="Atanasova L."/>
            <person name="Druzhinina I.S."/>
            <person name="Birnbaum S."/>
            <person name="Barribeau S.M."/>
            <person name="Teiling C."/>
            <person name="Suen G."/>
            <person name="Currie C."/>
            <person name="Gerardo N.M."/>
        </authorList>
    </citation>
    <scope>NUCLEOTIDE SEQUENCE [LARGE SCALE GENOMIC DNA]</scope>
</reference>
<gene>
    <name evidence="2" type="ORF">ESCO_000498</name>
</gene>
<dbReference type="Proteomes" id="UP000053831">
    <property type="component" value="Unassembled WGS sequence"/>
</dbReference>
<evidence type="ECO:0000256" key="1">
    <source>
        <dbReference type="SAM" id="MobiDB-lite"/>
    </source>
</evidence>
<dbReference type="STRING" id="150374.A0A0M9VT57"/>
<keyword evidence="3" id="KW-1185">Reference proteome</keyword>
<sequence>MGVAAALGGLIGRQGARPESSVSSGEKGFYRVSGKKLPSVLQVGGDGYTDPRESSNSNYNQNSNTASIIHNNNNNNNNNNNIHNNIVITTTAPTNNNNDNSNNNKNGATATTPSKSAGNNLDIYQALRSYDSMDEITSQIALGNPMRPISGIPIIRDGWHATIAGIAR</sequence>
<organism evidence="2 3">
    <name type="scientific">Escovopsis weberi</name>
    <dbReference type="NCBI Taxonomy" id="150374"/>
    <lineage>
        <taxon>Eukaryota</taxon>
        <taxon>Fungi</taxon>
        <taxon>Dikarya</taxon>
        <taxon>Ascomycota</taxon>
        <taxon>Pezizomycotina</taxon>
        <taxon>Sordariomycetes</taxon>
        <taxon>Hypocreomycetidae</taxon>
        <taxon>Hypocreales</taxon>
        <taxon>Hypocreaceae</taxon>
        <taxon>Escovopsis</taxon>
    </lineage>
</organism>
<feature type="compositionally biased region" description="Low complexity" evidence="1">
    <location>
        <begin position="54"/>
        <end position="112"/>
    </location>
</feature>
<dbReference type="EMBL" id="LGSR01000020">
    <property type="protein sequence ID" value="KOS18452.1"/>
    <property type="molecule type" value="Genomic_DNA"/>
</dbReference>
<dbReference type="OrthoDB" id="5421784at2759"/>
<feature type="region of interest" description="Disordered" evidence="1">
    <location>
        <begin position="40"/>
        <end position="118"/>
    </location>
</feature>
<protein>
    <submittedName>
        <fullName evidence="2">Uncharacterized protein</fullName>
    </submittedName>
</protein>
<evidence type="ECO:0000313" key="3">
    <source>
        <dbReference type="Proteomes" id="UP000053831"/>
    </source>
</evidence>
<comment type="caution">
    <text evidence="2">The sequence shown here is derived from an EMBL/GenBank/DDBJ whole genome shotgun (WGS) entry which is preliminary data.</text>
</comment>
<evidence type="ECO:0000313" key="2">
    <source>
        <dbReference type="EMBL" id="KOS18452.1"/>
    </source>
</evidence>
<accession>A0A0M9VT57</accession>
<name>A0A0M9VT57_ESCWE</name>
<proteinExistence type="predicted"/>
<dbReference type="AlphaFoldDB" id="A0A0M9VT57"/>